<comment type="caution">
    <text evidence="2">The sequence shown here is derived from an EMBL/GenBank/DDBJ whole genome shotgun (WGS) entry which is preliminary data.</text>
</comment>
<evidence type="ECO:0000256" key="1">
    <source>
        <dbReference type="SAM" id="SignalP"/>
    </source>
</evidence>
<evidence type="ECO:0008006" key="4">
    <source>
        <dbReference type="Google" id="ProtNLM"/>
    </source>
</evidence>
<reference evidence="2" key="1">
    <citation type="submission" date="2019-07" db="EMBL/GenBank/DDBJ databases">
        <title>Hyphodiscus hymeniophilus genome sequencing and assembly.</title>
        <authorList>
            <person name="Kramer G."/>
            <person name="Nodwell J."/>
        </authorList>
    </citation>
    <scope>NUCLEOTIDE SEQUENCE</scope>
    <source>
        <strain evidence="2">ATCC 34498</strain>
    </source>
</reference>
<sequence>MSLNKASSLLPFLSLVLAAPHGPPTFPTNNKYTITSGGTHGNQGAHPVVSPAVNARSSELSTILPRNGVGSKATGNAVHWYTSDFSTGNSGYADPQYYYCFNGPAANFPPFANWMNFYDMFDLNQATSLNSEESGPLQGDLYNSIVQVSADSGVDARYILAIIMQESTGNLYVGCTNNGVENCGIMQAYAGSVSFNPNNAQASITQMVVDGTQGTSQGPGLVQWFNDVDGVSGKTGGNPYSVARGYNSGTIDFSNLSDAEGATASYVSDIANRLQGWNGNDGEGYRAACGF</sequence>
<gene>
    <name evidence="2" type="ORF">D0Z07_0645</name>
</gene>
<dbReference type="EMBL" id="VNKQ01000002">
    <property type="protein sequence ID" value="KAG0652805.1"/>
    <property type="molecule type" value="Genomic_DNA"/>
</dbReference>
<name>A0A9P6VRD1_9HELO</name>
<feature type="signal peptide" evidence="1">
    <location>
        <begin position="1"/>
        <end position="18"/>
    </location>
</feature>
<organism evidence="2 3">
    <name type="scientific">Hyphodiscus hymeniophilus</name>
    <dbReference type="NCBI Taxonomy" id="353542"/>
    <lineage>
        <taxon>Eukaryota</taxon>
        <taxon>Fungi</taxon>
        <taxon>Dikarya</taxon>
        <taxon>Ascomycota</taxon>
        <taxon>Pezizomycotina</taxon>
        <taxon>Leotiomycetes</taxon>
        <taxon>Helotiales</taxon>
        <taxon>Hyphodiscaceae</taxon>
        <taxon>Hyphodiscus</taxon>
    </lineage>
</organism>
<dbReference type="Proteomes" id="UP000785200">
    <property type="component" value="Unassembled WGS sequence"/>
</dbReference>
<dbReference type="InterPro" id="IPR023346">
    <property type="entry name" value="Lysozyme-like_dom_sf"/>
</dbReference>
<evidence type="ECO:0000313" key="3">
    <source>
        <dbReference type="Proteomes" id="UP000785200"/>
    </source>
</evidence>
<dbReference type="SUPFAM" id="SSF53955">
    <property type="entry name" value="Lysozyme-like"/>
    <property type="match status" value="1"/>
</dbReference>
<accession>A0A9P6VRD1</accession>
<evidence type="ECO:0000313" key="2">
    <source>
        <dbReference type="EMBL" id="KAG0652805.1"/>
    </source>
</evidence>
<feature type="chain" id="PRO_5040420882" description="Transglycosylase SLT domain-containing protein" evidence="1">
    <location>
        <begin position="19"/>
        <end position="291"/>
    </location>
</feature>
<keyword evidence="1" id="KW-0732">Signal</keyword>
<protein>
    <recommendedName>
        <fullName evidence="4">Transglycosylase SLT domain-containing protein</fullName>
    </recommendedName>
</protein>
<keyword evidence="3" id="KW-1185">Reference proteome</keyword>
<dbReference type="OrthoDB" id="1193027at2759"/>
<dbReference type="AlphaFoldDB" id="A0A9P6VRD1"/>
<proteinExistence type="predicted"/>
<dbReference type="Gene3D" id="1.10.530.10">
    <property type="match status" value="1"/>
</dbReference>